<dbReference type="InterPro" id="IPR011009">
    <property type="entry name" value="Kinase-like_dom_sf"/>
</dbReference>
<dbReference type="InterPro" id="IPR050528">
    <property type="entry name" value="L-type_Lectin-RKs"/>
</dbReference>
<name>A0A8T3B769_DENNO</name>
<keyword evidence="12" id="KW-0418">Kinase</keyword>
<evidence type="ECO:0000313" key="27">
    <source>
        <dbReference type="Proteomes" id="UP000829196"/>
    </source>
</evidence>
<dbReference type="Pfam" id="PF00069">
    <property type="entry name" value="Pkinase"/>
    <property type="match status" value="1"/>
</dbReference>
<keyword evidence="18" id="KW-0325">Glycoprotein</keyword>
<evidence type="ECO:0000256" key="17">
    <source>
        <dbReference type="ARBA" id="ARBA00023170"/>
    </source>
</evidence>
<dbReference type="FunFam" id="2.60.120.200:FF:000103">
    <property type="entry name" value="L-type lectin-domain containing receptor kinase IX.1"/>
    <property type="match status" value="1"/>
</dbReference>
<dbReference type="InterPro" id="IPR013320">
    <property type="entry name" value="ConA-like_dom_sf"/>
</dbReference>
<dbReference type="GO" id="GO:0009626">
    <property type="term" value="P:plant-type hypersensitive response"/>
    <property type="evidence" value="ECO:0007669"/>
    <property type="project" value="UniProtKB-ARBA"/>
</dbReference>
<dbReference type="Proteomes" id="UP000829196">
    <property type="component" value="Unassembled WGS sequence"/>
</dbReference>
<dbReference type="GO" id="GO:0030246">
    <property type="term" value="F:carbohydrate binding"/>
    <property type="evidence" value="ECO:0007669"/>
    <property type="project" value="UniProtKB-KW"/>
</dbReference>
<keyword evidence="17" id="KW-0675">Receptor</keyword>
<comment type="subcellular location">
    <subcellularLocation>
        <location evidence="1">Cell membrane</location>
        <topology evidence="1">Single-pass type I membrane protein</topology>
    </subcellularLocation>
</comment>
<comment type="function">
    <text evidence="20">Promotes hydrogen peroxide H(2)O(2) production and cell death.</text>
</comment>
<dbReference type="Gene3D" id="1.10.510.10">
    <property type="entry name" value="Transferase(Phosphotransferase) domain 1"/>
    <property type="match status" value="1"/>
</dbReference>
<evidence type="ECO:0000256" key="22">
    <source>
        <dbReference type="PROSITE-ProRule" id="PRU10141"/>
    </source>
</evidence>
<dbReference type="CDD" id="cd06899">
    <property type="entry name" value="lectin_legume_LecRK_Arcelin_ConA"/>
    <property type="match status" value="1"/>
</dbReference>
<evidence type="ECO:0000256" key="16">
    <source>
        <dbReference type="ARBA" id="ARBA00023136"/>
    </source>
</evidence>
<keyword evidence="16 23" id="KW-0472">Membrane</keyword>
<feature type="chain" id="PRO_5035856660" description="non-specific serine/threonine protein kinase" evidence="24">
    <location>
        <begin position="26"/>
        <end position="672"/>
    </location>
</feature>
<keyword evidence="14 22" id="KW-0067">ATP-binding</keyword>
<dbReference type="GO" id="GO:0005886">
    <property type="term" value="C:plasma membrane"/>
    <property type="evidence" value="ECO:0007669"/>
    <property type="project" value="UniProtKB-SubCell"/>
</dbReference>
<dbReference type="OrthoDB" id="2014828at2759"/>
<reference evidence="26" key="1">
    <citation type="journal article" date="2022" name="Front. Genet.">
        <title>Chromosome-Scale Assembly of the Dendrobium nobile Genome Provides Insights Into the Molecular Mechanism of the Biosynthesis of the Medicinal Active Ingredient of Dendrobium.</title>
        <authorList>
            <person name="Xu Q."/>
            <person name="Niu S.-C."/>
            <person name="Li K.-L."/>
            <person name="Zheng P.-J."/>
            <person name="Zhang X.-J."/>
            <person name="Jia Y."/>
            <person name="Liu Y."/>
            <person name="Niu Y.-X."/>
            <person name="Yu L.-H."/>
            <person name="Chen D.-F."/>
            <person name="Zhang G.-Q."/>
        </authorList>
    </citation>
    <scope>NUCLEOTIDE SEQUENCE</scope>
    <source>
        <tissue evidence="26">Leaf</tissue>
    </source>
</reference>
<keyword evidence="9 24" id="KW-0732">Signal</keyword>
<evidence type="ECO:0000256" key="24">
    <source>
        <dbReference type="SAM" id="SignalP"/>
    </source>
</evidence>
<dbReference type="GO" id="GO:0004674">
    <property type="term" value="F:protein serine/threonine kinase activity"/>
    <property type="evidence" value="ECO:0007669"/>
    <property type="project" value="UniProtKB-KW"/>
</dbReference>
<evidence type="ECO:0000256" key="18">
    <source>
        <dbReference type="ARBA" id="ARBA00023180"/>
    </source>
</evidence>
<feature type="transmembrane region" description="Helical" evidence="23">
    <location>
        <begin position="272"/>
        <end position="294"/>
    </location>
</feature>
<evidence type="ECO:0000256" key="8">
    <source>
        <dbReference type="ARBA" id="ARBA00022692"/>
    </source>
</evidence>
<comment type="function">
    <text evidence="19">Involved in resistance response to the pathogenic oomycetes Phytophthora infestans and Phytophthora capsici.</text>
</comment>
<evidence type="ECO:0000256" key="11">
    <source>
        <dbReference type="ARBA" id="ARBA00022741"/>
    </source>
</evidence>
<evidence type="ECO:0000256" key="19">
    <source>
        <dbReference type="ARBA" id="ARBA00058054"/>
    </source>
</evidence>
<keyword evidence="11 22" id="KW-0547">Nucleotide-binding</keyword>
<feature type="binding site" evidence="22">
    <location>
        <position position="367"/>
    </location>
    <ligand>
        <name>ATP</name>
        <dbReference type="ChEBI" id="CHEBI:30616"/>
    </ligand>
</feature>
<dbReference type="EC" id="2.7.11.1" evidence="4"/>
<evidence type="ECO:0000256" key="7">
    <source>
        <dbReference type="ARBA" id="ARBA00022679"/>
    </source>
</evidence>
<evidence type="ECO:0000256" key="23">
    <source>
        <dbReference type="SAM" id="Phobius"/>
    </source>
</evidence>
<dbReference type="EMBL" id="JAGYWB010000011">
    <property type="protein sequence ID" value="KAI0504901.1"/>
    <property type="molecule type" value="Genomic_DNA"/>
</dbReference>
<dbReference type="Gene3D" id="2.60.120.200">
    <property type="match status" value="1"/>
</dbReference>
<evidence type="ECO:0000256" key="5">
    <source>
        <dbReference type="ARBA" id="ARBA00022475"/>
    </source>
</evidence>
<dbReference type="FunFam" id="3.30.200.20:FF:000168">
    <property type="entry name" value="L-type lectin-domain containing receptor kinase IX.1"/>
    <property type="match status" value="1"/>
</dbReference>
<keyword evidence="10" id="KW-0430">Lectin</keyword>
<dbReference type="FunFam" id="1.10.510.10:FF:000240">
    <property type="entry name" value="Lectin-domain containing receptor kinase A4.3"/>
    <property type="match status" value="1"/>
</dbReference>
<evidence type="ECO:0000256" key="1">
    <source>
        <dbReference type="ARBA" id="ARBA00004251"/>
    </source>
</evidence>
<dbReference type="PROSITE" id="PS50011">
    <property type="entry name" value="PROTEIN_KINASE_DOM"/>
    <property type="match status" value="1"/>
</dbReference>
<dbReference type="PROSITE" id="PS00108">
    <property type="entry name" value="PROTEIN_KINASE_ST"/>
    <property type="match status" value="1"/>
</dbReference>
<protein>
    <recommendedName>
        <fullName evidence="4">non-specific serine/threonine protein kinase</fullName>
        <ecNumber evidence="4">2.7.11.1</ecNumber>
    </recommendedName>
</protein>
<dbReference type="Pfam" id="PF00139">
    <property type="entry name" value="Lectin_legB"/>
    <property type="match status" value="1"/>
</dbReference>
<evidence type="ECO:0000256" key="2">
    <source>
        <dbReference type="ARBA" id="ARBA00008536"/>
    </source>
</evidence>
<evidence type="ECO:0000259" key="25">
    <source>
        <dbReference type="PROSITE" id="PS50011"/>
    </source>
</evidence>
<dbReference type="SMART" id="SM00220">
    <property type="entry name" value="S_TKc"/>
    <property type="match status" value="1"/>
</dbReference>
<keyword evidence="8 23" id="KW-0812">Transmembrane</keyword>
<dbReference type="PANTHER" id="PTHR27007">
    <property type="match status" value="1"/>
</dbReference>
<sequence>MASSSSSSSSLFFLFVYLVLPTATSLYFSFPSFNSSTQQFIAFQNDSFFNRVISLTKDEYKNISSSVGRAYYREQFPLHDAAAGKLADFTTHFSFIIDSFGNSDSGDGLAFFLSPFPSVVPPNSGGGLLGLVENRNKLNESANQIVAVEFDTYKNDWDTSADHVGINVNSIQSAASVMWNSSMRDGRTANAWISYNATTMNLSVFLTYEDNPIFAGNSSLYHIVDLSKILPEEVAIGFAAATGIMTETHSILSWEFGSTPLRTGKKKRIGSMAVMTIIIVLLLAAAIFIWFFLWKKKKADNLKRKEDYAEDIDDGEFENGRGPKKFPFVELAAATKNFDDELKLGQGGFGGVYRGFLPEFKLDVAIKRVSKGSQQGKKEYISEVKIISRLRHRNLVQLVGWCHDRKELLLVYELMPNGSLDSYLYGRDSKRYLSWPLRFLCVLFSVEYELELIYRCKIAVGLACALLYLHEEWEECVVHRDVKPSNVMLDGGFNAKLGDFGLARLVDHERGSQTTTLAGTMGYLAPEIVTTGKASKESDVFSFGAVALELACGRRPVEPKQTEEQIGLVSWVWGLYGRGALLEAADERLNSEFDDGEMTRLMIVGLWCSHPDSALRPSIRQAMAALKNEAPLPELPSTMPVPMYYAPPLESCRFTYTSSAGASMGMIDVYIQ</sequence>
<dbReference type="Gene3D" id="3.30.200.20">
    <property type="entry name" value="Phosphorylase Kinase, domain 1"/>
    <property type="match status" value="1"/>
</dbReference>
<dbReference type="GO" id="GO:0005524">
    <property type="term" value="F:ATP binding"/>
    <property type="evidence" value="ECO:0007669"/>
    <property type="project" value="UniProtKB-UniRule"/>
</dbReference>
<keyword evidence="7" id="KW-0808">Transferase</keyword>
<comment type="similarity">
    <text evidence="2">In the N-terminal section; belongs to the leguminous lectin family.</text>
</comment>
<evidence type="ECO:0000256" key="20">
    <source>
        <dbReference type="ARBA" id="ARBA00058818"/>
    </source>
</evidence>
<evidence type="ECO:0000256" key="21">
    <source>
        <dbReference type="ARBA" id="ARBA00063357"/>
    </source>
</evidence>
<dbReference type="InterPro" id="IPR017441">
    <property type="entry name" value="Protein_kinase_ATP_BS"/>
</dbReference>
<dbReference type="GO" id="GO:0002229">
    <property type="term" value="P:defense response to oomycetes"/>
    <property type="evidence" value="ECO:0007669"/>
    <property type="project" value="UniProtKB-ARBA"/>
</dbReference>
<keyword evidence="5" id="KW-1003">Cell membrane</keyword>
<proteinExistence type="inferred from homology"/>
<gene>
    <name evidence="26" type="ORF">KFK09_015855</name>
</gene>
<evidence type="ECO:0000256" key="15">
    <source>
        <dbReference type="ARBA" id="ARBA00022989"/>
    </source>
</evidence>
<evidence type="ECO:0000256" key="12">
    <source>
        <dbReference type="ARBA" id="ARBA00022777"/>
    </source>
</evidence>
<dbReference type="AlphaFoldDB" id="A0A8T3B769"/>
<comment type="subunit">
    <text evidence="21">Interacts with ABCG40.</text>
</comment>
<comment type="similarity">
    <text evidence="3">In the C-terminal section; belongs to the protein kinase superfamily. Ser/Thr protein kinase family.</text>
</comment>
<keyword evidence="27" id="KW-1185">Reference proteome</keyword>
<dbReference type="SMR" id="A0A8T3B769"/>
<dbReference type="InterPro" id="IPR019825">
    <property type="entry name" value="Lectin_legB_Mn/Ca_BS"/>
</dbReference>
<evidence type="ECO:0000256" key="4">
    <source>
        <dbReference type="ARBA" id="ARBA00012513"/>
    </source>
</evidence>
<evidence type="ECO:0000256" key="9">
    <source>
        <dbReference type="ARBA" id="ARBA00022729"/>
    </source>
</evidence>
<evidence type="ECO:0000256" key="3">
    <source>
        <dbReference type="ARBA" id="ARBA00010217"/>
    </source>
</evidence>
<evidence type="ECO:0000256" key="14">
    <source>
        <dbReference type="ARBA" id="ARBA00022840"/>
    </source>
</evidence>
<keyword evidence="6" id="KW-0723">Serine/threonine-protein kinase</keyword>
<dbReference type="InterPro" id="IPR001220">
    <property type="entry name" value="Legume_lectin_dom"/>
</dbReference>
<feature type="domain" description="Protein kinase" evidence="25">
    <location>
        <begin position="338"/>
        <end position="635"/>
    </location>
</feature>
<dbReference type="PROSITE" id="PS00307">
    <property type="entry name" value="LECTIN_LEGUME_BETA"/>
    <property type="match status" value="1"/>
</dbReference>
<dbReference type="InterPro" id="IPR008271">
    <property type="entry name" value="Ser/Thr_kinase_AS"/>
</dbReference>
<dbReference type="PROSITE" id="PS00107">
    <property type="entry name" value="PROTEIN_KINASE_ATP"/>
    <property type="match status" value="1"/>
</dbReference>
<dbReference type="InterPro" id="IPR000719">
    <property type="entry name" value="Prot_kinase_dom"/>
</dbReference>
<evidence type="ECO:0000256" key="10">
    <source>
        <dbReference type="ARBA" id="ARBA00022734"/>
    </source>
</evidence>
<dbReference type="SUPFAM" id="SSF56112">
    <property type="entry name" value="Protein kinase-like (PK-like)"/>
    <property type="match status" value="1"/>
</dbReference>
<accession>A0A8T3B769</accession>
<keyword evidence="13" id="KW-0611">Plant defense</keyword>
<evidence type="ECO:0000256" key="6">
    <source>
        <dbReference type="ARBA" id="ARBA00022527"/>
    </source>
</evidence>
<dbReference type="SUPFAM" id="SSF49899">
    <property type="entry name" value="Concanavalin A-like lectins/glucanases"/>
    <property type="match status" value="1"/>
</dbReference>
<evidence type="ECO:0000313" key="26">
    <source>
        <dbReference type="EMBL" id="KAI0504901.1"/>
    </source>
</evidence>
<organism evidence="26 27">
    <name type="scientific">Dendrobium nobile</name>
    <name type="common">Orchid</name>
    <dbReference type="NCBI Taxonomy" id="94219"/>
    <lineage>
        <taxon>Eukaryota</taxon>
        <taxon>Viridiplantae</taxon>
        <taxon>Streptophyta</taxon>
        <taxon>Embryophyta</taxon>
        <taxon>Tracheophyta</taxon>
        <taxon>Spermatophyta</taxon>
        <taxon>Magnoliopsida</taxon>
        <taxon>Liliopsida</taxon>
        <taxon>Asparagales</taxon>
        <taxon>Orchidaceae</taxon>
        <taxon>Epidendroideae</taxon>
        <taxon>Malaxideae</taxon>
        <taxon>Dendrobiinae</taxon>
        <taxon>Dendrobium</taxon>
    </lineage>
</organism>
<keyword evidence="15 23" id="KW-1133">Transmembrane helix</keyword>
<evidence type="ECO:0000256" key="13">
    <source>
        <dbReference type="ARBA" id="ARBA00022821"/>
    </source>
</evidence>
<comment type="caution">
    <text evidence="26">The sequence shown here is derived from an EMBL/GenBank/DDBJ whole genome shotgun (WGS) entry which is preliminary data.</text>
</comment>
<feature type="signal peptide" evidence="24">
    <location>
        <begin position="1"/>
        <end position="25"/>
    </location>
</feature>